<reference evidence="1 2" key="1">
    <citation type="submission" date="2023-05" db="EMBL/GenBank/DDBJ databases">
        <title>Chelatococcus sp. nov., a moderately thermophilic bacterium isolated from hot spring microbial mat.</title>
        <authorList>
            <person name="Hu C.-J."/>
            <person name="Li W.-J."/>
        </authorList>
    </citation>
    <scope>NUCLEOTIDE SEQUENCE [LARGE SCALE GENOMIC DNA]</scope>
    <source>
        <strain evidence="1 2">SYSU G07232</strain>
    </source>
</reference>
<comment type="caution">
    <text evidence="1">The sequence shown here is derived from an EMBL/GenBank/DDBJ whole genome shotgun (WGS) entry which is preliminary data.</text>
</comment>
<name>A0ABT7ACV5_9HYPH</name>
<organism evidence="1 2">
    <name type="scientific">Chelatococcus albus</name>
    <dbReference type="NCBI Taxonomy" id="3047466"/>
    <lineage>
        <taxon>Bacteria</taxon>
        <taxon>Pseudomonadati</taxon>
        <taxon>Pseudomonadota</taxon>
        <taxon>Alphaproteobacteria</taxon>
        <taxon>Hyphomicrobiales</taxon>
        <taxon>Chelatococcaceae</taxon>
        <taxon>Chelatococcus</taxon>
    </lineage>
</organism>
<dbReference type="Proteomes" id="UP001321492">
    <property type="component" value="Unassembled WGS sequence"/>
</dbReference>
<dbReference type="PANTHER" id="PTHR38785">
    <property type="entry name" value="HOMOLOG OF VIRK"/>
    <property type="match status" value="1"/>
</dbReference>
<dbReference type="InterPro" id="IPR007488">
    <property type="entry name" value="DUF535"/>
</dbReference>
<keyword evidence="2" id="KW-1185">Reference proteome</keyword>
<gene>
    <name evidence="1" type="ORF">QNA08_02990</name>
</gene>
<protein>
    <submittedName>
        <fullName evidence="1">DUF535 family protein</fullName>
    </submittedName>
</protein>
<dbReference type="Pfam" id="PF04393">
    <property type="entry name" value="DUF535"/>
    <property type="match status" value="1"/>
</dbReference>
<sequence length="347" mass="37119">MPSVPQSSAAAAAPRECSAAPSRRSRSLLLAERRLERSPGFLAAAGLVWAHARAVFASQGWRHARFFLLRSLFAPRTVAAWLRFLDTFARAEGLGPPPSDLPPKPLRNYARHGLRPAARVALLCAHHRIAAEVLPGLVMASLWRGQDVELGALAGKRGCYRLVLTRALFTRQEGELTISLQDAVDDLLLAKITFVMAPLPNGQACLVIGGLQGAPPGAHKHRIVQATRDLSGLRPKAAVLLAVQAFAAAAELTEIHAVSNARHIIAGKSRGYRAAKMHADYDAFWLERGGTACPFFGFRLPVLDPVLLSAGRTDATPSLSAKDRQRHSIVAAVARALSAPALAGPRG</sequence>
<dbReference type="PANTHER" id="PTHR38785:SF1">
    <property type="entry name" value="HOMOLOG OF VIRK"/>
    <property type="match status" value="1"/>
</dbReference>
<dbReference type="EMBL" id="JASJEV010000001">
    <property type="protein sequence ID" value="MDJ1157205.1"/>
    <property type="molecule type" value="Genomic_DNA"/>
</dbReference>
<proteinExistence type="predicted"/>
<evidence type="ECO:0000313" key="1">
    <source>
        <dbReference type="EMBL" id="MDJ1157205.1"/>
    </source>
</evidence>
<evidence type="ECO:0000313" key="2">
    <source>
        <dbReference type="Proteomes" id="UP001321492"/>
    </source>
</evidence>
<accession>A0ABT7ACV5</accession>
<dbReference type="RefSeq" id="WP_283739173.1">
    <property type="nucleotide sequence ID" value="NZ_JASJEV010000001.1"/>
</dbReference>